<feature type="compositionally biased region" description="Polar residues" evidence="1">
    <location>
        <begin position="226"/>
        <end position="248"/>
    </location>
</feature>
<accession>M2R1B5</accession>
<dbReference type="AlphaFoldDB" id="M2R1B5"/>
<keyword evidence="3" id="KW-1185">Reference proteome</keyword>
<name>M2R1B5_CERS8</name>
<evidence type="ECO:0000313" key="2">
    <source>
        <dbReference type="EMBL" id="EMD32037.1"/>
    </source>
</evidence>
<proteinExistence type="predicted"/>
<feature type="compositionally biased region" description="Polar residues" evidence="1">
    <location>
        <begin position="39"/>
        <end position="56"/>
    </location>
</feature>
<feature type="region of interest" description="Disordered" evidence="1">
    <location>
        <begin position="93"/>
        <end position="136"/>
    </location>
</feature>
<feature type="compositionally biased region" description="Polar residues" evidence="1">
    <location>
        <begin position="18"/>
        <end position="27"/>
    </location>
</feature>
<sequence length="308" mass="33106">MSYGAGTASSPALPPLNTGFSVASTYTPRPIISPAEASASLSPTSPRSFQSGSSTGPLPPPRQPASATRTGRELTSVASVFVNAMTFYGQGHAELSGSPVPSEHSNSSDSGDINEEESQGDVGSNQSSSYHTFGANTPVNDLRRQVFGKFNQLENGILDGFAAVDRRFDKMEKTTNERFNEVDQKIEALKVEIEAMIHDQIQQLLKQLTPMLRQPPELPEPHANSDVDQTPLSPLSPMTASSVPTSPTIPDVGDQQVIDRSFLNAVEAVESHMQAAATEQQQARSAMKTIRHKLSTMTIRKKKGTANN</sequence>
<dbReference type="HOGENOM" id="CLU_903143_0_0_1"/>
<evidence type="ECO:0000313" key="3">
    <source>
        <dbReference type="Proteomes" id="UP000016930"/>
    </source>
</evidence>
<feature type="region of interest" description="Disordered" evidence="1">
    <location>
        <begin position="1"/>
        <end position="72"/>
    </location>
</feature>
<evidence type="ECO:0000256" key="1">
    <source>
        <dbReference type="SAM" id="MobiDB-lite"/>
    </source>
</evidence>
<dbReference type="Proteomes" id="UP000016930">
    <property type="component" value="Unassembled WGS sequence"/>
</dbReference>
<feature type="compositionally biased region" description="Polar residues" evidence="1">
    <location>
        <begin position="121"/>
        <end position="136"/>
    </location>
</feature>
<reference evidence="2 3" key="1">
    <citation type="journal article" date="2012" name="Proc. Natl. Acad. Sci. U.S.A.">
        <title>Comparative genomics of Ceriporiopsis subvermispora and Phanerochaete chrysosporium provide insight into selective ligninolysis.</title>
        <authorList>
            <person name="Fernandez-Fueyo E."/>
            <person name="Ruiz-Duenas F.J."/>
            <person name="Ferreira P."/>
            <person name="Floudas D."/>
            <person name="Hibbett D.S."/>
            <person name="Canessa P."/>
            <person name="Larrondo L.F."/>
            <person name="James T.Y."/>
            <person name="Seelenfreund D."/>
            <person name="Lobos S."/>
            <person name="Polanco R."/>
            <person name="Tello M."/>
            <person name="Honda Y."/>
            <person name="Watanabe T."/>
            <person name="Watanabe T."/>
            <person name="Ryu J.S."/>
            <person name="Kubicek C.P."/>
            <person name="Schmoll M."/>
            <person name="Gaskell J."/>
            <person name="Hammel K.E."/>
            <person name="St John F.J."/>
            <person name="Vanden Wymelenberg A."/>
            <person name="Sabat G."/>
            <person name="Splinter BonDurant S."/>
            <person name="Syed K."/>
            <person name="Yadav J.S."/>
            <person name="Doddapaneni H."/>
            <person name="Subramanian V."/>
            <person name="Lavin J.L."/>
            <person name="Oguiza J.A."/>
            <person name="Perez G."/>
            <person name="Pisabarro A.G."/>
            <person name="Ramirez L."/>
            <person name="Santoyo F."/>
            <person name="Master E."/>
            <person name="Coutinho P.M."/>
            <person name="Henrissat B."/>
            <person name="Lombard V."/>
            <person name="Magnuson J.K."/>
            <person name="Kuees U."/>
            <person name="Hori C."/>
            <person name="Igarashi K."/>
            <person name="Samejima M."/>
            <person name="Held B.W."/>
            <person name="Barry K.W."/>
            <person name="LaButti K.M."/>
            <person name="Lapidus A."/>
            <person name="Lindquist E.A."/>
            <person name="Lucas S.M."/>
            <person name="Riley R."/>
            <person name="Salamov A.A."/>
            <person name="Hoffmeister D."/>
            <person name="Schwenk D."/>
            <person name="Hadar Y."/>
            <person name="Yarden O."/>
            <person name="de Vries R.P."/>
            <person name="Wiebenga A."/>
            <person name="Stenlid J."/>
            <person name="Eastwood D."/>
            <person name="Grigoriev I.V."/>
            <person name="Berka R.M."/>
            <person name="Blanchette R.A."/>
            <person name="Kersten P."/>
            <person name="Martinez A.T."/>
            <person name="Vicuna R."/>
            <person name="Cullen D."/>
        </authorList>
    </citation>
    <scope>NUCLEOTIDE SEQUENCE [LARGE SCALE GENOMIC DNA]</scope>
    <source>
        <strain evidence="2 3">B</strain>
    </source>
</reference>
<gene>
    <name evidence="2" type="ORF">CERSUDRAFT_88340</name>
</gene>
<feature type="region of interest" description="Disordered" evidence="1">
    <location>
        <begin position="213"/>
        <end position="253"/>
    </location>
</feature>
<dbReference type="EMBL" id="KB445813">
    <property type="protein sequence ID" value="EMD32037.1"/>
    <property type="molecule type" value="Genomic_DNA"/>
</dbReference>
<organism evidence="2 3">
    <name type="scientific">Ceriporiopsis subvermispora (strain B)</name>
    <name type="common">White-rot fungus</name>
    <name type="synonym">Gelatoporia subvermispora</name>
    <dbReference type="NCBI Taxonomy" id="914234"/>
    <lineage>
        <taxon>Eukaryota</taxon>
        <taxon>Fungi</taxon>
        <taxon>Dikarya</taxon>
        <taxon>Basidiomycota</taxon>
        <taxon>Agaricomycotina</taxon>
        <taxon>Agaricomycetes</taxon>
        <taxon>Polyporales</taxon>
        <taxon>Gelatoporiaceae</taxon>
        <taxon>Gelatoporia</taxon>
    </lineage>
</organism>
<protein>
    <submittedName>
        <fullName evidence="2">Uncharacterized protein</fullName>
    </submittedName>
</protein>